<dbReference type="Proteomes" id="UP000218054">
    <property type="component" value="Unassembled WGS sequence"/>
</dbReference>
<proteinExistence type="predicted"/>
<dbReference type="AlphaFoldDB" id="A0A2A2AHE6"/>
<accession>A0A2A2AHE6</accession>
<dbReference type="EMBL" id="NSJB01000001">
    <property type="protein sequence ID" value="PAT38000.1"/>
    <property type="molecule type" value="Genomic_DNA"/>
</dbReference>
<dbReference type="RefSeq" id="WP_095538279.1">
    <property type="nucleotide sequence ID" value="NZ_NSJB01000001.1"/>
</dbReference>
<keyword evidence="2" id="KW-1185">Reference proteome</keyword>
<protein>
    <submittedName>
        <fullName evidence="1">Uncharacterized protein</fullName>
    </submittedName>
</protein>
<comment type="caution">
    <text evidence="1">The sequence shown here is derived from an EMBL/GenBank/DDBJ whole genome shotgun (WGS) entry which is preliminary data.</text>
</comment>
<name>A0A2A2AHE6_9BURK</name>
<evidence type="ECO:0000313" key="1">
    <source>
        <dbReference type="EMBL" id="PAT38000.1"/>
    </source>
</evidence>
<dbReference type="CDD" id="cd20698">
    <property type="entry name" value="CdiI_Kp-like"/>
    <property type="match status" value="1"/>
</dbReference>
<reference evidence="1 2" key="1">
    <citation type="submission" date="2017-08" db="EMBL/GenBank/DDBJ databases">
        <title>WGS of Clinical strains of the CDC Group NO-1 linked to zoonotic infections in humans.</title>
        <authorList>
            <person name="Bernier A.-M."/>
            <person name="Bernard K."/>
        </authorList>
    </citation>
    <scope>NUCLEOTIDE SEQUENCE [LARGE SCALE GENOMIC DNA]</scope>
    <source>
        <strain evidence="1 2">NML00-0135</strain>
    </source>
</reference>
<evidence type="ECO:0000313" key="2">
    <source>
        <dbReference type="Proteomes" id="UP000218054"/>
    </source>
</evidence>
<sequence>MNFPDTAEFLEAFGIEPVEEDPHMAYCRYVRKSADGFQELDFSFSAVTESFQVVLRGGGKDLMKVSSERCRLIEIRRNLAGFEIHVVFDISGATSEAVVIFEPDIYCHWWTLRD</sequence>
<gene>
    <name evidence="1" type="ORF">CK625_00170</name>
</gene>
<organism evidence="1 2">
    <name type="scientific">Vandammella animalimorsus</name>
    <dbReference type="NCBI Taxonomy" id="2029117"/>
    <lineage>
        <taxon>Bacteria</taxon>
        <taxon>Pseudomonadati</taxon>
        <taxon>Pseudomonadota</taxon>
        <taxon>Betaproteobacteria</taxon>
        <taxon>Burkholderiales</taxon>
        <taxon>Comamonadaceae</taxon>
        <taxon>Vandammella</taxon>
    </lineage>
</organism>